<dbReference type="EMBL" id="JACCFO010000001">
    <property type="protein sequence ID" value="NYI96741.1"/>
    <property type="molecule type" value="Genomic_DNA"/>
</dbReference>
<organism evidence="2 3">
    <name type="scientific">Streptomonospora nanhaiensis</name>
    <dbReference type="NCBI Taxonomy" id="1323731"/>
    <lineage>
        <taxon>Bacteria</taxon>
        <taxon>Bacillati</taxon>
        <taxon>Actinomycetota</taxon>
        <taxon>Actinomycetes</taxon>
        <taxon>Streptosporangiales</taxon>
        <taxon>Nocardiopsidaceae</taxon>
        <taxon>Streptomonospora</taxon>
    </lineage>
</organism>
<proteinExistence type="predicted"/>
<evidence type="ECO:0000256" key="1">
    <source>
        <dbReference type="SAM" id="MobiDB-lite"/>
    </source>
</evidence>
<feature type="compositionally biased region" description="Basic and acidic residues" evidence="1">
    <location>
        <begin position="123"/>
        <end position="135"/>
    </location>
</feature>
<sequence length="152" mass="17265">MPDRPWLNPVEQHRILGEITLHLLPVLPAGWRQVLIDYAALGTRVRARSGVRTDGGRIERLPVPPEARPLFARLREGMYRAGTGTWFAMSYVINPPDVFSVRYDYTALPELLAPVPAEAFAEEQRRLPRSPEHMPDWFQAGLKSPADQARQD</sequence>
<dbReference type="RefSeq" id="WP_179768060.1">
    <property type="nucleotide sequence ID" value="NZ_JACCFO010000001.1"/>
</dbReference>
<gene>
    <name evidence="2" type="ORF">HNR12_003018</name>
</gene>
<dbReference type="SUPFAM" id="SSF160424">
    <property type="entry name" value="BH3703-like"/>
    <property type="match status" value="1"/>
</dbReference>
<protein>
    <submittedName>
        <fullName evidence="2">Uncharacterized protein</fullName>
    </submittedName>
</protein>
<evidence type="ECO:0000313" key="3">
    <source>
        <dbReference type="Proteomes" id="UP000575985"/>
    </source>
</evidence>
<name>A0A853BQG1_9ACTN</name>
<keyword evidence="3" id="KW-1185">Reference proteome</keyword>
<dbReference type="AlphaFoldDB" id="A0A853BQG1"/>
<feature type="region of interest" description="Disordered" evidence="1">
    <location>
        <begin position="123"/>
        <end position="152"/>
    </location>
</feature>
<evidence type="ECO:0000313" key="2">
    <source>
        <dbReference type="EMBL" id="NYI96741.1"/>
    </source>
</evidence>
<reference evidence="2 3" key="1">
    <citation type="submission" date="2020-07" db="EMBL/GenBank/DDBJ databases">
        <title>Sequencing the genomes of 1000 actinobacteria strains.</title>
        <authorList>
            <person name="Klenk H.-P."/>
        </authorList>
    </citation>
    <scope>NUCLEOTIDE SEQUENCE [LARGE SCALE GENOMIC DNA]</scope>
    <source>
        <strain evidence="2 3">DSM 45927</strain>
    </source>
</reference>
<comment type="caution">
    <text evidence="2">The sequence shown here is derived from an EMBL/GenBank/DDBJ whole genome shotgun (WGS) entry which is preliminary data.</text>
</comment>
<accession>A0A853BQG1</accession>
<dbReference type="InterPro" id="IPR036170">
    <property type="entry name" value="YezG-like_sf"/>
</dbReference>
<dbReference type="Proteomes" id="UP000575985">
    <property type="component" value="Unassembled WGS sequence"/>
</dbReference>